<dbReference type="EMBL" id="CAEZTA010000107">
    <property type="protein sequence ID" value="CAB4558731.1"/>
    <property type="molecule type" value="Genomic_DNA"/>
</dbReference>
<accession>A0A6J6D3Z7</accession>
<evidence type="ECO:0000313" key="1">
    <source>
        <dbReference type="EMBL" id="CAB4558731.1"/>
    </source>
</evidence>
<reference evidence="1" key="1">
    <citation type="submission" date="2020-05" db="EMBL/GenBank/DDBJ databases">
        <authorList>
            <person name="Chiriac C."/>
            <person name="Salcher M."/>
            <person name="Ghai R."/>
            <person name="Kavagutti S V."/>
        </authorList>
    </citation>
    <scope>NUCLEOTIDE SEQUENCE</scope>
</reference>
<organism evidence="1">
    <name type="scientific">freshwater metagenome</name>
    <dbReference type="NCBI Taxonomy" id="449393"/>
    <lineage>
        <taxon>unclassified sequences</taxon>
        <taxon>metagenomes</taxon>
        <taxon>ecological metagenomes</taxon>
    </lineage>
</organism>
<gene>
    <name evidence="1" type="ORF">UFOPK1541_00734</name>
</gene>
<name>A0A6J6D3Z7_9ZZZZ</name>
<protein>
    <submittedName>
        <fullName evidence="1">Unannotated protein</fullName>
    </submittedName>
</protein>
<proteinExistence type="predicted"/>
<sequence length="31" mass="3385">MLNVYVNGEVVKTIIGAKPKPALLKELEGFI</sequence>
<dbReference type="AlphaFoldDB" id="A0A6J6D3Z7"/>